<feature type="signal peptide" evidence="1">
    <location>
        <begin position="1"/>
        <end position="21"/>
    </location>
</feature>
<evidence type="ECO:0000313" key="3">
    <source>
        <dbReference type="Proteomes" id="UP000054217"/>
    </source>
</evidence>
<name>A0A0C3NBT0_PISTI</name>
<dbReference type="HOGENOM" id="CLU_2085775_0_0_1"/>
<protein>
    <submittedName>
        <fullName evidence="2">Uncharacterized protein</fullName>
    </submittedName>
</protein>
<dbReference type="AlphaFoldDB" id="A0A0C3NBT0"/>
<reference evidence="2 3" key="1">
    <citation type="submission" date="2014-04" db="EMBL/GenBank/DDBJ databases">
        <authorList>
            <consortium name="DOE Joint Genome Institute"/>
            <person name="Kuo A."/>
            <person name="Kohler A."/>
            <person name="Costa M.D."/>
            <person name="Nagy L.G."/>
            <person name="Floudas D."/>
            <person name="Copeland A."/>
            <person name="Barry K.W."/>
            <person name="Cichocki N."/>
            <person name="Veneault-Fourrey C."/>
            <person name="LaButti K."/>
            <person name="Lindquist E.A."/>
            <person name="Lipzen A."/>
            <person name="Lundell T."/>
            <person name="Morin E."/>
            <person name="Murat C."/>
            <person name="Sun H."/>
            <person name="Tunlid A."/>
            <person name="Henrissat B."/>
            <person name="Grigoriev I.V."/>
            <person name="Hibbett D.S."/>
            <person name="Martin F."/>
            <person name="Nordberg H.P."/>
            <person name="Cantor M.N."/>
            <person name="Hua S.X."/>
        </authorList>
    </citation>
    <scope>NUCLEOTIDE SEQUENCE [LARGE SCALE GENOMIC DNA]</scope>
    <source>
        <strain evidence="2 3">Marx 270</strain>
    </source>
</reference>
<dbReference type="Proteomes" id="UP000054217">
    <property type="component" value="Unassembled WGS sequence"/>
</dbReference>
<organism evidence="2 3">
    <name type="scientific">Pisolithus tinctorius Marx 270</name>
    <dbReference type="NCBI Taxonomy" id="870435"/>
    <lineage>
        <taxon>Eukaryota</taxon>
        <taxon>Fungi</taxon>
        <taxon>Dikarya</taxon>
        <taxon>Basidiomycota</taxon>
        <taxon>Agaricomycotina</taxon>
        <taxon>Agaricomycetes</taxon>
        <taxon>Agaricomycetidae</taxon>
        <taxon>Boletales</taxon>
        <taxon>Sclerodermatineae</taxon>
        <taxon>Pisolithaceae</taxon>
        <taxon>Pisolithus</taxon>
    </lineage>
</organism>
<gene>
    <name evidence="2" type="ORF">M404DRAFT_850433</name>
</gene>
<accession>A0A0C3NBT0</accession>
<keyword evidence="1" id="KW-0732">Signal</keyword>
<dbReference type="InParanoid" id="A0A0C3NBT0"/>
<keyword evidence="3" id="KW-1185">Reference proteome</keyword>
<reference evidence="3" key="2">
    <citation type="submission" date="2015-01" db="EMBL/GenBank/DDBJ databases">
        <title>Evolutionary Origins and Diversification of the Mycorrhizal Mutualists.</title>
        <authorList>
            <consortium name="DOE Joint Genome Institute"/>
            <consortium name="Mycorrhizal Genomics Consortium"/>
            <person name="Kohler A."/>
            <person name="Kuo A."/>
            <person name="Nagy L.G."/>
            <person name="Floudas D."/>
            <person name="Copeland A."/>
            <person name="Barry K.W."/>
            <person name="Cichocki N."/>
            <person name="Veneault-Fourrey C."/>
            <person name="LaButti K."/>
            <person name="Lindquist E.A."/>
            <person name="Lipzen A."/>
            <person name="Lundell T."/>
            <person name="Morin E."/>
            <person name="Murat C."/>
            <person name="Riley R."/>
            <person name="Ohm R."/>
            <person name="Sun H."/>
            <person name="Tunlid A."/>
            <person name="Henrissat B."/>
            <person name="Grigoriev I.V."/>
            <person name="Hibbett D.S."/>
            <person name="Martin F."/>
        </authorList>
    </citation>
    <scope>NUCLEOTIDE SEQUENCE [LARGE SCALE GENOMIC DNA]</scope>
    <source>
        <strain evidence="3">Marx 270</strain>
    </source>
</reference>
<proteinExistence type="predicted"/>
<evidence type="ECO:0000256" key="1">
    <source>
        <dbReference type="SAM" id="SignalP"/>
    </source>
</evidence>
<feature type="chain" id="PRO_5002167329" evidence="1">
    <location>
        <begin position="22"/>
        <end position="117"/>
    </location>
</feature>
<dbReference type="EMBL" id="KN832014">
    <property type="protein sequence ID" value="KIN98584.1"/>
    <property type="molecule type" value="Genomic_DNA"/>
</dbReference>
<sequence length="117" mass="13081">MGQSAPNIVHVIIVLLDGILWHKMMKVACRWFCTPRLLALPPHCNQADVCVVSVPTFPQEVAKLIKWNKTAYPQAFQPCHIPPCRAAGKAFRMGSMKSIVLSPKGPQPWTFCQTLNQ</sequence>
<evidence type="ECO:0000313" key="2">
    <source>
        <dbReference type="EMBL" id="KIN98584.1"/>
    </source>
</evidence>